<dbReference type="EMBL" id="CAMPGE010018582">
    <property type="protein sequence ID" value="CAI2376988.1"/>
    <property type="molecule type" value="Genomic_DNA"/>
</dbReference>
<evidence type="ECO:0000256" key="10">
    <source>
        <dbReference type="PROSITE-ProRule" id="PRU00042"/>
    </source>
</evidence>
<keyword evidence="9" id="KW-0539">Nucleus</keyword>
<evidence type="ECO:0000256" key="6">
    <source>
        <dbReference type="ARBA" id="ARBA00023015"/>
    </source>
</evidence>
<keyword evidence="13" id="KW-1185">Reference proteome</keyword>
<organism evidence="12 13">
    <name type="scientific">Euplotes crassus</name>
    <dbReference type="NCBI Taxonomy" id="5936"/>
    <lineage>
        <taxon>Eukaryota</taxon>
        <taxon>Sar</taxon>
        <taxon>Alveolata</taxon>
        <taxon>Ciliophora</taxon>
        <taxon>Intramacronucleata</taxon>
        <taxon>Spirotrichea</taxon>
        <taxon>Hypotrichia</taxon>
        <taxon>Euplotida</taxon>
        <taxon>Euplotidae</taxon>
        <taxon>Moneuplotes</taxon>
    </lineage>
</organism>
<feature type="domain" description="C2H2-type" evidence="11">
    <location>
        <begin position="104"/>
        <end position="133"/>
    </location>
</feature>
<dbReference type="PROSITE" id="PS00028">
    <property type="entry name" value="ZINC_FINGER_C2H2_1"/>
    <property type="match status" value="2"/>
</dbReference>
<dbReference type="Pfam" id="PF00096">
    <property type="entry name" value="zf-C2H2"/>
    <property type="match status" value="1"/>
</dbReference>
<protein>
    <recommendedName>
        <fullName evidence="11">C2H2-type domain-containing protein</fullName>
    </recommendedName>
</protein>
<dbReference type="FunFam" id="3.30.160.60:FF:000325">
    <property type="entry name" value="ZFP90 zinc finger protein"/>
    <property type="match status" value="1"/>
</dbReference>
<dbReference type="Gene3D" id="3.30.160.60">
    <property type="entry name" value="Classic Zinc Finger"/>
    <property type="match status" value="3"/>
</dbReference>
<dbReference type="SUPFAM" id="SSF57667">
    <property type="entry name" value="beta-beta-alpha zinc fingers"/>
    <property type="match status" value="1"/>
</dbReference>
<keyword evidence="2" id="KW-0479">Metal-binding</keyword>
<dbReference type="PROSITE" id="PS50157">
    <property type="entry name" value="ZINC_FINGER_C2H2_2"/>
    <property type="match status" value="3"/>
</dbReference>
<evidence type="ECO:0000256" key="3">
    <source>
        <dbReference type="ARBA" id="ARBA00022737"/>
    </source>
</evidence>
<evidence type="ECO:0000256" key="2">
    <source>
        <dbReference type="ARBA" id="ARBA00022723"/>
    </source>
</evidence>
<feature type="domain" description="C2H2-type" evidence="11">
    <location>
        <begin position="134"/>
        <end position="156"/>
    </location>
</feature>
<keyword evidence="7" id="KW-0238">DNA-binding</keyword>
<dbReference type="AlphaFoldDB" id="A0AAD2D236"/>
<sequence length="205" mass="24211">MKSLNSRFKFDGLPLYQKLTIKIITRDYCLCSTDFPSFSSSNKVKLSNNIKNAAFQNFNEETQGSTETKMKPKQLKSINYSVLEGHPYEIVDNPNRYEKNRKLYLCKYEGCSKIFKKTWNLVYHFRVHTKEAAYECKYCDRTFIQKANYKRHMSVHDHTPMEQRKKHGCPHCSRKYSCKYNLNAHIKRDHAQSSNASLRRSKNSP</sequence>
<proteinExistence type="predicted"/>
<dbReference type="SMART" id="SM00355">
    <property type="entry name" value="ZnF_C2H2"/>
    <property type="match status" value="3"/>
</dbReference>
<dbReference type="PANTHER" id="PTHR23235:SF120">
    <property type="entry name" value="KRUPPEL-LIKE FACTOR 15"/>
    <property type="match status" value="1"/>
</dbReference>
<evidence type="ECO:0000256" key="5">
    <source>
        <dbReference type="ARBA" id="ARBA00022833"/>
    </source>
</evidence>
<dbReference type="Proteomes" id="UP001295684">
    <property type="component" value="Unassembled WGS sequence"/>
</dbReference>
<evidence type="ECO:0000259" key="11">
    <source>
        <dbReference type="PROSITE" id="PS50157"/>
    </source>
</evidence>
<comment type="subcellular location">
    <subcellularLocation>
        <location evidence="1">Nucleus</location>
    </subcellularLocation>
</comment>
<evidence type="ECO:0000256" key="1">
    <source>
        <dbReference type="ARBA" id="ARBA00004123"/>
    </source>
</evidence>
<dbReference type="GO" id="GO:0000981">
    <property type="term" value="F:DNA-binding transcription factor activity, RNA polymerase II-specific"/>
    <property type="evidence" value="ECO:0007669"/>
    <property type="project" value="TreeGrafter"/>
</dbReference>
<keyword evidence="8" id="KW-0804">Transcription</keyword>
<dbReference type="PANTHER" id="PTHR23235">
    <property type="entry name" value="KRUEPPEL-LIKE TRANSCRIPTION FACTOR"/>
    <property type="match status" value="1"/>
</dbReference>
<accession>A0AAD2D236</accession>
<dbReference type="GO" id="GO:0005634">
    <property type="term" value="C:nucleus"/>
    <property type="evidence" value="ECO:0007669"/>
    <property type="project" value="UniProtKB-SubCell"/>
</dbReference>
<gene>
    <name evidence="12" type="ORF">ECRASSUSDP1_LOCUS18367</name>
</gene>
<dbReference type="InterPro" id="IPR036236">
    <property type="entry name" value="Znf_C2H2_sf"/>
</dbReference>
<dbReference type="InterPro" id="IPR013087">
    <property type="entry name" value="Znf_C2H2_type"/>
</dbReference>
<comment type="caution">
    <text evidence="12">The sequence shown here is derived from an EMBL/GenBank/DDBJ whole genome shotgun (WGS) entry which is preliminary data.</text>
</comment>
<feature type="domain" description="C2H2-type" evidence="11">
    <location>
        <begin position="167"/>
        <end position="195"/>
    </location>
</feature>
<evidence type="ECO:0000313" key="13">
    <source>
        <dbReference type="Proteomes" id="UP001295684"/>
    </source>
</evidence>
<evidence type="ECO:0000256" key="4">
    <source>
        <dbReference type="ARBA" id="ARBA00022771"/>
    </source>
</evidence>
<keyword evidence="3" id="KW-0677">Repeat</keyword>
<keyword evidence="4 10" id="KW-0863">Zinc-finger</keyword>
<reference evidence="12" key="1">
    <citation type="submission" date="2023-07" db="EMBL/GenBank/DDBJ databases">
        <authorList>
            <consortium name="AG Swart"/>
            <person name="Singh M."/>
            <person name="Singh A."/>
            <person name="Seah K."/>
            <person name="Emmerich C."/>
        </authorList>
    </citation>
    <scope>NUCLEOTIDE SEQUENCE</scope>
    <source>
        <strain evidence="12">DP1</strain>
    </source>
</reference>
<name>A0AAD2D236_EUPCR</name>
<evidence type="ECO:0000256" key="8">
    <source>
        <dbReference type="ARBA" id="ARBA00023163"/>
    </source>
</evidence>
<keyword evidence="5" id="KW-0862">Zinc</keyword>
<dbReference type="GO" id="GO:0000978">
    <property type="term" value="F:RNA polymerase II cis-regulatory region sequence-specific DNA binding"/>
    <property type="evidence" value="ECO:0007669"/>
    <property type="project" value="TreeGrafter"/>
</dbReference>
<evidence type="ECO:0000313" key="12">
    <source>
        <dbReference type="EMBL" id="CAI2376988.1"/>
    </source>
</evidence>
<evidence type="ECO:0000256" key="9">
    <source>
        <dbReference type="ARBA" id="ARBA00023242"/>
    </source>
</evidence>
<dbReference type="GO" id="GO:0008270">
    <property type="term" value="F:zinc ion binding"/>
    <property type="evidence" value="ECO:0007669"/>
    <property type="project" value="UniProtKB-KW"/>
</dbReference>
<keyword evidence="6" id="KW-0805">Transcription regulation</keyword>
<evidence type="ECO:0000256" key="7">
    <source>
        <dbReference type="ARBA" id="ARBA00023125"/>
    </source>
</evidence>